<dbReference type="Proteomes" id="UP000266389">
    <property type="component" value="Unassembled WGS sequence"/>
</dbReference>
<proteinExistence type="predicted"/>
<reference evidence="2 3" key="1">
    <citation type="journal article" date="2011" name="ISME J.">
        <title>Community ecology of hot spring cyanobacterial mats: predominant populations and their functional potential.</title>
        <authorList>
            <person name="Klatt C.G."/>
            <person name="Wood J.M."/>
            <person name="Rusch D.B."/>
            <person name="Bateson M.M."/>
            <person name="Hamamura N."/>
            <person name="Heidelberg J.F."/>
            <person name="Grossman A.R."/>
            <person name="Bhaya D."/>
            <person name="Cohan F.M."/>
            <person name="Kuhl M."/>
            <person name="Bryant D.A."/>
            <person name="Ward D.M."/>
        </authorList>
    </citation>
    <scope>NUCLEOTIDE SEQUENCE [LARGE SCALE GENOMIC DNA]</scope>
    <source>
        <strain evidence="2">OS</strain>
    </source>
</reference>
<feature type="domain" description="Amine oxidase" evidence="1">
    <location>
        <begin position="13"/>
        <end position="496"/>
    </location>
</feature>
<dbReference type="GO" id="GO:0016116">
    <property type="term" value="P:carotenoid metabolic process"/>
    <property type="evidence" value="ECO:0007669"/>
    <property type="project" value="InterPro"/>
</dbReference>
<dbReference type="Pfam" id="PF01593">
    <property type="entry name" value="Amino_oxidase"/>
    <property type="match status" value="1"/>
</dbReference>
<dbReference type="PANTHER" id="PTHR46313">
    <property type="match status" value="1"/>
</dbReference>
<dbReference type="GO" id="GO:0016491">
    <property type="term" value="F:oxidoreductase activity"/>
    <property type="evidence" value="ECO:0007669"/>
    <property type="project" value="InterPro"/>
</dbReference>
<name>A0A395LY33_9BACT</name>
<dbReference type="AlphaFoldDB" id="A0A395LY33"/>
<dbReference type="InterPro" id="IPR036188">
    <property type="entry name" value="FAD/NAD-bd_sf"/>
</dbReference>
<organism evidence="2 3">
    <name type="scientific">Candidatus Thermochlorobacter aerophilus</name>
    <dbReference type="NCBI Taxonomy" id="1868324"/>
    <lineage>
        <taxon>Bacteria</taxon>
        <taxon>Pseudomonadati</taxon>
        <taxon>Chlorobiota</taxon>
        <taxon>Chlorobiia</taxon>
        <taxon>Chlorobiales</taxon>
        <taxon>Candidatus Thermochlorobacteriaceae</taxon>
        <taxon>Candidatus Thermochlorobacter</taxon>
    </lineage>
</organism>
<dbReference type="InterPro" id="IPR045892">
    <property type="entry name" value="CrtISO-like"/>
</dbReference>
<dbReference type="EMBL" id="PHFL01000065">
    <property type="protein sequence ID" value="RFM23457.1"/>
    <property type="molecule type" value="Genomic_DNA"/>
</dbReference>
<dbReference type="SUPFAM" id="SSF51905">
    <property type="entry name" value="FAD/NAD(P)-binding domain"/>
    <property type="match status" value="1"/>
</dbReference>
<evidence type="ECO:0000259" key="1">
    <source>
        <dbReference type="Pfam" id="PF01593"/>
    </source>
</evidence>
<protein>
    <submittedName>
        <fullName evidence="2">FAD-binding protein</fullName>
    </submittedName>
</protein>
<sequence>MLYDFIVIGSGFGGLSAASLLAQRGFSVLILEAAAVAGGCASSYLIKRDGKKFLFEAGATTIVGLDEHQPLYRLAQQLGLKFPVVELNPSMTVHVGGKRIIRYKDKLKWVEECYHQFFSGTACTFEQVKEFWQLIFELSDFVWLVSERNRAFPPTSLSDLWELYRQNSISDFPKLRYLFQPTLHAIRQYGLHVSIDFIRFCDEQLMITAQAPAAEVPLLYAAPCLAYTNSSNYYAYGGMLALAETILEKYQALGGKILYRERVTRLEQDKHGYYQLWTERANLYTAKQVVSNLTIWDMAQIAQGKLQPFFERRSKQFPFGWGAVTMSIAIEDTLSPDLTLHHQIILDEKIPHCQSDSFFISLSMPDDTKRQPEGTRLLAVSTHTRPDIWFQPEGYAEKKADMEQFLLAKLEQHLPGFRREKILFKTLSTPKSWQEWVYRYRGRVGGVPNTLERKIFDLQGAMTPFKGLYLVGDTVYPGQGIAGVCLSGENAVYRIMKDNLLTPLQRSAFSDQAERLSKAESL</sequence>
<dbReference type="PANTHER" id="PTHR46313:SF3">
    <property type="entry name" value="PROLYCOPENE ISOMERASE, CHLOROPLASTIC"/>
    <property type="match status" value="1"/>
</dbReference>
<dbReference type="Gene3D" id="3.50.50.60">
    <property type="entry name" value="FAD/NAD(P)-binding domain"/>
    <property type="match status" value="2"/>
</dbReference>
<evidence type="ECO:0000313" key="3">
    <source>
        <dbReference type="Proteomes" id="UP000266389"/>
    </source>
</evidence>
<accession>A0A395LY33</accession>
<gene>
    <name evidence="2" type="ORF">D0433_11030</name>
</gene>
<evidence type="ECO:0000313" key="2">
    <source>
        <dbReference type="EMBL" id="RFM23457.1"/>
    </source>
</evidence>
<dbReference type="InterPro" id="IPR002937">
    <property type="entry name" value="Amino_oxidase"/>
</dbReference>
<comment type="caution">
    <text evidence="2">The sequence shown here is derived from an EMBL/GenBank/DDBJ whole genome shotgun (WGS) entry which is preliminary data.</text>
</comment>